<dbReference type="InterPro" id="IPR034466">
    <property type="entry name" value="Methyltransferase_Class_B"/>
</dbReference>
<evidence type="ECO:0000259" key="6">
    <source>
        <dbReference type="PROSITE" id="PS51332"/>
    </source>
</evidence>
<sequence>MKVLLLEHPRYIARERCNDIANTPLSSSLISGYVAGMLSDRGHEVKIIEGYLEKMSYDEIFDEVRDFSPDLMAVHLVYSWGNNQNLFALINKLKSDGSAKFVLVYGFYPTFAYEEILRSCPALDGAVISEPELTLAELTERFDGTGVPKSISGMAWRNEDGSLEVKRRDPVENLDDLPYPLRTPVMMKMYEVNLEGSRGCYGGCTFCYINPYYGREHACWRGRTPEHIMSEIDQIIAKWGKKEFYFTDPNFFGPGKRGQERALKLAQMIKERKIHFGIEARVNDIHEETISALVEAGLRDILIGLESGKDDSLKRLNKMTTVAQNERALKILRKYGIEPNVGFIMFEPDSSLADIRTNLEFLLRNDLLKNLAITANVLYHPQIILQGTKAYQELKKAGRLVLGATTYEGAADFADPQVKTLAEAMSQITNHLFVKMNDIWSGRVPEPEDAEGRYQKLNQLLVQSFSHGLEQLESGVVFSNEEISQIVAFQKQKMNEYLPL</sequence>
<keyword evidence="4" id="KW-0408">Iron</keyword>
<dbReference type="Pfam" id="PF04055">
    <property type="entry name" value="Radical_SAM"/>
    <property type="match status" value="1"/>
</dbReference>
<dbReference type="InterPro" id="IPR058240">
    <property type="entry name" value="rSAM_sf"/>
</dbReference>
<dbReference type="CDD" id="cd01335">
    <property type="entry name" value="Radical_SAM"/>
    <property type="match status" value="1"/>
</dbReference>
<evidence type="ECO:0000259" key="7">
    <source>
        <dbReference type="PROSITE" id="PS51918"/>
    </source>
</evidence>
<organism evidence="8 9">
    <name type="scientific">Dehalobacterium formicoaceticum</name>
    <dbReference type="NCBI Taxonomy" id="51515"/>
    <lineage>
        <taxon>Bacteria</taxon>
        <taxon>Bacillati</taxon>
        <taxon>Bacillota</taxon>
        <taxon>Clostridia</taxon>
        <taxon>Eubacteriales</taxon>
        <taxon>Peptococcaceae</taxon>
        <taxon>Dehalobacterium</taxon>
    </lineage>
</organism>
<dbReference type="InterPro" id="IPR007197">
    <property type="entry name" value="rSAM"/>
</dbReference>
<dbReference type="SUPFAM" id="SSF102114">
    <property type="entry name" value="Radical SAM enzymes"/>
    <property type="match status" value="1"/>
</dbReference>
<dbReference type="InterPro" id="IPR023404">
    <property type="entry name" value="rSAM_horseshoe"/>
</dbReference>
<proteinExistence type="predicted"/>
<dbReference type="Gene3D" id="3.80.30.20">
    <property type="entry name" value="tm_1862 like domain"/>
    <property type="match status" value="1"/>
</dbReference>
<comment type="caution">
    <text evidence="8">The sequence shown here is derived from an EMBL/GenBank/DDBJ whole genome shotgun (WGS) entry which is preliminary data.</text>
</comment>
<dbReference type="InterPro" id="IPR051198">
    <property type="entry name" value="BchE-like"/>
</dbReference>
<dbReference type="InterPro" id="IPR006638">
    <property type="entry name" value="Elp3/MiaA/NifB-like_rSAM"/>
</dbReference>
<evidence type="ECO:0000256" key="5">
    <source>
        <dbReference type="ARBA" id="ARBA00023014"/>
    </source>
</evidence>
<evidence type="ECO:0000256" key="2">
    <source>
        <dbReference type="ARBA" id="ARBA00022691"/>
    </source>
</evidence>
<evidence type="ECO:0000256" key="4">
    <source>
        <dbReference type="ARBA" id="ARBA00023004"/>
    </source>
</evidence>
<keyword evidence="9" id="KW-1185">Reference proteome</keyword>
<keyword evidence="5" id="KW-0411">Iron-sulfur</keyword>
<evidence type="ECO:0000313" key="8">
    <source>
        <dbReference type="EMBL" id="MCR6545566.1"/>
    </source>
</evidence>
<dbReference type="PANTHER" id="PTHR43409">
    <property type="entry name" value="ANAEROBIC MAGNESIUM-PROTOPORPHYRIN IX MONOMETHYL ESTER CYCLASE-RELATED"/>
    <property type="match status" value="1"/>
</dbReference>
<accession>A0ABT1Y4Y5</accession>
<protein>
    <submittedName>
        <fullName evidence="8">B12-binding domain-containing radical SAM protein</fullName>
    </submittedName>
</protein>
<dbReference type="SFLD" id="SFLDG01082">
    <property type="entry name" value="B12-binding_domain_containing"/>
    <property type="match status" value="1"/>
</dbReference>
<dbReference type="Proteomes" id="UP001524944">
    <property type="component" value="Unassembled WGS sequence"/>
</dbReference>
<dbReference type="InterPro" id="IPR006158">
    <property type="entry name" value="Cobalamin-bd"/>
</dbReference>
<dbReference type="RefSeq" id="WP_089609164.1">
    <property type="nucleotide sequence ID" value="NZ_CP022121.1"/>
</dbReference>
<dbReference type="PROSITE" id="PS51918">
    <property type="entry name" value="RADICAL_SAM"/>
    <property type="match status" value="1"/>
</dbReference>
<dbReference type="SFLD" id="SFLDS00029">
    <property type="entry name" value="Radical_SAM"/>
    <property type="match status" value="1"/>
</dbReference>
<feature type="domain" description="Radical SAM core" evidence="7">
    <location>
        <begin position="186"/>
        <end position="411"/>
    </location>
</feature>
<dbReference type="Gene3D" id="3.40.50.280">
    <property type="entry name" value="Cobalamin-binding domain"/>
    <property type="match status" value="1"/>
</dbReference>
<evidence type="ECO:0000256" key="3">
    <source>
        <dbReference type="ARBA" id="ARBA00022723"/>
    </source>
</evidence>
<dbReference type="SFLD" id="SFLDG01123">
    <property type="entry name" value="methyltransferase_(Class_B)"/>
    <property type="match status" value="1"/>
</dbReference>
<keyword evidence="3" id="KW-0479">Metal-binding</keyword>
<evidence type="ECO:0000313" key="9">
    <source>
        <dbReference type="Proteomes" id="UP001524944"/>
    </source>
</evidence>
<feature type="domain" description="B12-binding" evidence="6">
    <location>
        <begin position="8"/>
        <end position="149"/>
    </location>
</feature>
<evidence type="ECO:0000256" key="1">
    <source>
        <dbReference type="ARBA" id="ARBA00001966"/>
    </source>
</evidence>
<dbReference type="Pfam" id="PF02310">
    <property type="entry name" value="B12-binding"/>
    <property type="match status" value="1"/>
</dbReference>
<keyword evidence="2" id="KW-0949">S-adenosyl-L-methionine</keyword>
<reference evidence="8 9" key="1">
    <citation type="submission" date="2022-08" db="EMBL/GenBank/DDBJ databases">
        <title>Proteogenomics of the novel Dehalobacterium formicoaceticum strain EZ94 highlights a key role of methyltransferases during anaerobic dichloromethane degradation.</title>
        <authorList>
            <person name="Wasmund K."/>
        </authorList>
    </citation>
    <scope>NUCLEOTIDE SEQUENCE [LARGE SCALE GENOMIC DNA]</scope>
    <source>
        <strain evidence="8 9">EZ94</strain>
    </source>
</reference>
<dbReference type="EMBL" id="JANPWE010000003">
    <property type="protein sequence ID" value="MCR6545566.1"/>
    <property type="molecule type" value="Genomic_DNA"/>
</dbReference>
<dbReference type="PROSITE" id="PS51332">
    <property type="entry name" value="B12_BINDING"/>
    <property type="match status" value="1"/>
</dbReference>
<name>A0ABT1Y4Y5_9FIRM</name>
<gene>
    <name evidence="8" type="ORF">NVS47_08585</name>
</gene>
<comment type="cofactor">
    <cofactor evidence="1">
        <name>[4Fe-4S] cluster</name>
        <dbReference type="ChEBI" id="CHEBI:49883"/>
    </cofactor>
</comment>
<dbReference type="SMART" id="SM00729">
    <property type="entry name" value="Elp3"/>
    <property type="match status" value="1"/>
</dbReference>